<dbReference type="PANTHER" id="PTHR10587:SF133">
    <property type="entry name" value="CHITIN DEACETYLASE 1-RELATED"/>
    <property type="match status" value="1"/>
</dbReference>
<dbReference type="GO" id="GO:0016020">
    <property type="term" value="C:membrane"/>
    <property type="evidence" value="ECO:0007669"/>
    <property type="project" value="TreeGrafter"/>
</dbReference>
<sequence length="285" mass="32047">MIKKSLITLGTIVLLIGITGGSVYMTNRVFTPSTNESKTIEDTEISRKQERTEWQSSNSTSRTITTKEQQAKNEKNKETEDTKESSKTVALTFDDGPNPSTTPKLLEILKQKNVHATFFVLGENVSQNEQLLQKEVQEGHQIGSHTFSHKDLAGLSDQEISEEITQTDNAILKAIGKKPAYVRPPYGSITKKGAAIIHRPMIEWSVDSQDWQSRQKEKILQQVKSTVYDGAIILLHDIYPETVDAVPVLIDELKKEGYTFTTISDLLDNPSKIENYYGRNDHRPA</sequence>
<feature type="compositionally biased region" description="Basic and acidic residues" evidence="3">
    <location>
        <begin position="38"/>
        <end position="53"/>
    </location>
</feature>
<dbReference type="Gene3D" id="3.20.20.370">
    <property type="entry name" value="Glycoside hydrolase/deacetylase"/>
    <property type="match status" value="1"/>
</dbReference>
<comment type="caution">
    <text evidence="5">The sequence shown here is derived from an EMBL/GenBank/DDBJ whole genome shotgun (WGS) entry which is preliminary data.</text>
</comment>
<feature type="region of interest" description="Disordered" evidence="3">
    <location>
        <begin position="35"/>
        <end position="100"/>
    </location>
</feature>
<dbReference type="AlphaFoldDB" id="A0A242BHP6"/>
<evidence type="ECO:0000259" key="4">
    <source>
        <dbReference type="PROSITE" id="PS51677"/>
    </source>
</evidence>
<evidence type="ECO:0000313" key="5">
    <source>
        <dbReference type="EMBL" id="OTN94572.1"/>
    </source>
</evidence>
<dbReference type="PANTHER" id="PTHR10587">
    <property type="entry name" value="GLYCOSYL TRANSFERASE-RELATED"/>
    <property type="match status" value="1"/>
</dbReference>
<dbReference type="RefSeq" id="WP_086323107.1">
    <property type="nucleotide sequence ID" value="NZ_NGKW01000002.1"/>
</dbReference>
<dbReference type="SUPFAM" id="SSF88713">
    <property type="entry name" value="Glycoside hydrolase/deacetylase"/>
    <property type="match status" value="1"/>
</dbReference>
<keyword evidence="2" id="KW-0378">Hydrolase</keyword>
<dbReference type="GO" id="GO:0016810">
    <property type="term" value="F:hydrolase activity, acting on carbon-nitrogen (but not peptide) bonds"/>
    <property type="evidence" value="ECO:0007669"/>
    <property type="project" value="InterPro"/>
</dbReference>
<dbReference type="GO" id="GO:0005975">
    <property type="term" value="P:carbohydrate metabolic process"/>
    <property type="evidence" value="ECO:0007669"/>
    <property type="project" value="InterPro"/>
</dbReference>
<feature type="compositionally biased region" description="Basic and acidic residues" evidence="3">
    <location>
        <begin position="69"/>
        <end position="86"/>
    </location>
</feature>
<dbReference type="PROSITE" id="PS51677">
    <property type="entry name" value="NODB"/>
    <property type="match status" value="1"/>
</dbReference>
<evidence type="ECO:0000256" key="3">
    <source>
        <dbReference type="SAM" id="MobiDB-lite"/>
    </source>
</evidence>
<dbReference type="InterPro" id="IPR002509">
    <property type="entry name" value="NODB_dom"/>
</dbReference>
<evidence type="ECO:0000256" key="2">
    <source>
        <dbReference type="ARBA" id="ARBA00022801"/>
    </source>
</evidence>
<feature type="compositionally biased region" description="Polar residues" evidence="3">
    <location>
        <begin position="54"/>
        <end position="64"/>
    </location>
</feature>
<keyword evidence="1" id="KW-0479">Metal-binding</keyword>
<dbReference type="EMBL" id="NGKW01000002">
    <property type="protein sequence ID" value="OTN94572.1"/>
    <property type="molecule type" value="Genomic_DNA"/>
</dbReference>
<name>A0A242BHP6_ENTFC</name>
<accession>A0A242BHP6</accession>
<organism evidence="5 6">
    <name type="scientific">Enterococcus faecium</name>
    <name type="common">Streptococcus faecium</name>
    <dbReference type="NCBI Taxonomy" id="1352"/>
    <lineage>
        <taxon>Bacteria</taxon>
        <taxon>Bacillati</taxon>
        <taxon>Bacillota</taxon>
        <taxon>Bacilli</taxon>
        <taxon>Lactobacillales</taxon>
        <taxon>Enterococcaceae</taxon>
        <taxon>Enterococcus</taxon>
    </lineage>
</organism>
<gene>
    <name evidence="5" type="ORF">A5810_000815</name>
</gene>
<feature type="domain" description="NodB homology" evidence="4">
    <location>
        <begin position="87"/>
        <end position="261"/>
    </location>
</feature>
<evidence type="ECO:0000256" key="1">
    <source>
        <dbReference type="ARBA" id="ARBA00022723"/>
    </source>
</evidence>
<evidence type="ECO:0000313" key="6">
    <source>
        <dbReference type="Proteomes" id="UP000194885"/>
    </source>
</evidence>
<dbReference type="Proteomes" id="UP000194885">
    <property type="component" value="Unassembled WGS sequence"/>
</dbReference>
<proteinExistence type="predicted"/>
<dbReference type="InterPro" id="IPR011330">
    <property type="entry name" value="Glyco_hydro/deAcase_b/a-brl"/>
</dbReference>
<reference evidence="5 6" key="1">
    <citation type="submission" date="2017-05" db="EMBL/GenBank/DDBJ databases">
        <title>The Genome Sequence of Enterococcus faecium 7H8_DIV0219.</title>
        <authorList>
            <consortium name="The Broad Institute Genomics Platform"/>
            <consortium name="The Broad Institute Genomic Center for Infectious Diseases"/>
            <person name="Earl A."/>
            <person name="Manson A."/>
            <person name="Schwartman J."/>
            <person name="Gilmore M."/>
            <person name="Abouelleil A."/>
            <person name="Cao P."/>
            <person name="Chapman S."/>
            <person name="Cusick C."/>
            <person name="Shea T."/>
            <person name="Young S."/>
            <person name="Neafsey D."/>
            <person name="Nusbaum C."/>
            <person name="Birren B."/>
        </authorList>
    </citation>
    <scope>NUCLEOTIDE SEQUENCE [LARGE SCALE GENOMIC DNA]</scope>
    <source>
        <strain evidence="5 6">7H8_DIV0219</strain>
    </source>
</reference>
<dbReference type="Pfam" id="PF01522">
    <property type="entry name" value="Polysacc_deac_1"/>
    <property type="match status" value="1"/>
</dbReference>
<dbReference type="GO" id="GO:0046872">
    <property type="term" value="F:metal ion binding"/>
    <property type="evidence" value="ECO:0007669"/>
    <property type="project" value="UniProtKB-KW"/>
</dbReference>
<protein>
    <recommendedName>
        <fullName evidence="4">NodB homology domain-containing protein</fullName>
    </recommendedName>
</protein>
<dbReference type="InterPro" id="IPR050248">
    <property type="entry name" value="Polysacc_deacetylase_ArnD"/>
</dbReference>